<dbReference type="RefSeq" id="WP_282718663.1">
    <property type="nucleotide sequence ID" value="NZ_JASCRZ010000010.1"/>
</dbReference>
<dbReference type="EMBL" id="JASCRZ010000010">
    <property type="protein sequence ID" value="MDI5896386.1"/>
    <property type="molecule type" value="Genomic_DNA"/>
</dbReference>
<dbReference type="InterPro" id="IPR026341">
    <property type="entry name" value="T9SS_type_B"/>
</dbReference>
<comment type="caution">
    <text evidence="1">The sequence shown here is derived from an EMBL/GenBank/DDBJ whole genome shotgun (WGS) entry which is preliminary data.</text>
</comment>
<dbReference type="NCBIfam" id="TIGR04131">
    <property type="entry name" value="Bac_Flav_CTERM"/>
    <property type="match status" value="1"/>
</dbReference>
<proteinExistence type="predicted"/>
<protein>
    <submittedName>
        <fullName evidence="1">Gliding motility-associated C-terminal domain-containing protein</fullName>
    </submittedName>
</protein>
<name>A0ABT6VDS2_9FLAO</name>
<evidence type="ECO:0000313" key="1">
    <source>
        <dbReference type="EMBL" id="MDI5896386.1"/>
    </source>
</evidence>
<gene>
    <name evidence="1" type="ORF">QLS65_15945</name>
</gene>
<accession>A0ABT6VDS2</accession>
<reference evidence="1 2" key="1">
    <citation type="submission" date="2023-04" db="EMBL/GenBank/DDBJ databases">
        <title>Two novel species of Flavobacterium.</title>
        <authorList>
            <person name="Liu Q."/>
            <person name="Xin Y.-H."/>
        </authorList>
    </citation>
    <scope>NUCLEOTIDE SEQUENCE [LARGE SCALE GENOMIC DNA]</scope>
    <source>
        <strain evidence="1 2">LB1P51</strain>
    </source>
</reference>
<organism evidence="1 2">
    <name type="scientific">Flavobacterium algoritolerans</name>
    <dbReference type="NCBI Taxonomy" id="3041254"/>
    <lineage>
        <taxon>Bacteria</taxon>
        <taxon>Pseudomonadati</taxon>
        <taxon>Bacteroidota</taxon>
        <taxon>Flavobacteriia</taxon>
        <taxon>Flavobacteriales</taxon>
        <taxon>Flavobacteriaceae</taxon>
        <taxon>Flavobacterium</taxon>
    </lineage>
</organism>
<dbReference type="Pfam" id="PF13585">
    <property type="entry name" value="CHU_C"/>
    <property type="match status" value="1"/>
</dbReference>
<sequence length="1604" mass="167865">MKKKLLLFLLFHLLFGFTLSSKNLKHLVKLHDVNFDVSSKLISADTIKKNKKSLRISKAKAVLPPPSTTAGSSCGDGVSLMQVNVYAFGANGTETIEWFTSQTSVTPIYTGTIYSPSISSTRTYYVRSRSGSDISTRVPVVASIYVAPSAVTLTASPPNNTTSPLCLGTPVTFTASGGADLFEFSVDGVVMQGMSTSRVFTTNALTDGQVVKVRTRYAVTMDGSITETSWGTGALEDNFLSAPLSANASTGYLNSLKISALEDKVVLGIAGKVLNNRSILLFLDTKNGGFNVSNYGDEAGSDPLVRAFNIFNNNPSTFDSYFQADYCLVISTDAAETNYYANVIELRTGASVKTYLGSAATGFPSAVMGVNKNNSGINDYNLGFEVEFLKSLIGYTTGDIKFFALTMNDKEDGSQSVTNSFLSPERTSNLDYGIASIDYNLKDPNPVVVASAALTPCYSEANITMNFVSIPTTASITQPTCAMQTGTIVIATQPGVEYSINGTVYQDSNTFSGLVPGNYTLYVRNKLDNSCVLSSATPAVVNAIPTPPVVPTAANLIQPTCAMPSGSLVITTQTGVEYSLDGTTYQSSNTFTGLVPGGYTLYVRNIADNTCAASSGSVSTINAVPNPPVVPTTMSVTQPTCATPSGSIVITAQAGVEYSLDGITYQASNTFNGLAPGSYTLYVRNTADTTCVTSSASATTIDAVPTPPVVPTTVSVTQPTCGTPSGSIVITTQAGVMYSLDGTTYQASNTFNGLASGNYTLYVRNTADNTCVTPSGSAITINTVPIPPVVPTTASVVQPTCGTPTGSITITTQSGVEYSLDGATYQASNVFSGLAPSTTYTLYVRNTADNTCITSSGSVTTINAIPNPPAVPTSASVTQPTCGTSSGSITITAQSGVAYSLDGITYQASNAFSGLAPGNYTLYVRNTADTTCVTSSSSATTINAIPIPPVVPTTASVTQPTCGTPSGSITITTQTGVEYSLNGTTYQASNAFSGLAPGAYILYVRNIADNTCITPSGSPITINAIPTPPVVPTTVSVVQPTCGIPSGSITITTQTGVEYSLNGTTYQASNTFTGLVPGTYTLYVRNTADNTCVTSSGSVTTINAIPTPPVVPTTASVTQPTCGMPLGSITITAQTGVEYSLNGTTYQASNLFTGLTPGTTYTLYVRNLSDTTCVTSSASTTTINPIQVVLVPTAVSVVQPTCAVQSGTIVVTTQPGVAYSLNGLTYQASNTFAGLAPGNYTLYVRNTADISCLNTSTSAVTINAIPTPPVVPTTSSVVQPTCSVTSGTIVIATQSGVEYSLNGTTYQASNTFTGLAPNNYILYVRNIADNTCSVQSLTSVTINPLPLLPSTPTLVQVVQPTCLVPSGSITISTQANVQYSLGNGYQNSNVFNNLAPGKYTMSVRFTNSIACITIGAEITINAIPPQIQFETIGDCENKEYVITANPLLGSYDPNNVSYQWKDNTGAPIGTNSNVLNVTDVIASTPSGQVVFPVTYTLTVTSTNTGCETSNNVVIESVYCNIQKGISPDGNGSNDFFDLRLMDVKKLEIFNRYGIKVYNQANYTDQWKGQSNKGEDLPSATYYYVIEFNSGEPKTGWIYLIREKQ</sequence>
<keyword evidence="2" id="KW-1185">Reference proteome</keyword>
<dbReference type="Proteomes" id="UP001243403">
    <property type="component" value="Unassembled WGS sequence"/>
</dbReference>
<evidence type="ECO:0000313" key="2">
    <source>
        <dbReference type="Proteomes" id="UP001243403"/>
    </source>
</evidence>